<feature type="domain" description="Transposase (putative) gypsy type" evidence="2">
    <location>
        <begin position="147"/>
        <end position="208"/>
    </location>
</feature>
<feature type="region of interest" description="Disordered" evidence="1">
    <location>
        <begin position="401"/>
        <end position="464"/>
    </location>
</feature>
<feature type="compositionally biased region" description="Basic and acidic residues" evidence="1">
    <location>
        <begin position="417"/>
        <end position="438"/>
    </location>
</feature>
<dbReference type="Pfam" id="PF04195">
    <property type="entry name" value="Transposase_28"/>
    <property type="match status" value="1"/>
</dbReference>
<evidence type="ECO:0000313" key="4">
    <source>
        <dbReference type="Proteomes" id="UP001152484"/>
    </source>
</evidence>
<sequence>MEAEAEDFEHVAEDEELALAVHVAEEEEEKERQKVTVAVLPSRHAGEANSSRPLNLEPLRVALAKKKKVKDAPKKKQAAVDAGQPVGIPEGYSYLNTAALDVKTKATAAEYQATQFFAGPSARVVEPGPDDVQLHAPGGCFAAHILSVELGIRFPLHPFVLEYLRFLKLAPCQLTPNSHTYLPGFLSLYRSRGVEPSLDQFFLSFSLCGGGGGGGGHSNAGGVANLQQVPEFRLFDDVPSSHKGWKDKFCYIRMAENPFPAPLCDHFRRYPKVGNAALEKNGKKLAKKPEGSDKHVTIKEATLPDDLFDLSFRRYRLVGEVDEKYPLIDCVFESTRGASMDVRNFVGLKKKLAKELKKKETGTQNPVDEFFQRDEGPSSAVAAAIGGAEAGGDQVAAAKRKAAGKAVVPRGKKLKKGGAEKKATPVVAVDEHSSSEPRLRRRRPPPSPLRLRWASLGRMCNSPS</sequence>
<dbReference type="InterPro" id="IPR007321">
    <property type="entry name" value="Transposase_28"/>
</dbReference>
<dbReference type="AlphaFoldDB" id="A0A9P0ZTN2"/>
<evidence type="ECO:0000313" key="3">
    <source>
        <dbReference type="EMBL" id="CAH9114647.1"/>
    </source>
</evidence>
<protein>
    <recommendedName>
        <fullName evidence="2">Transposase (putative) gypsy type domain-containing protein</fullName>
    </recommendedName>
</protein>
<dbReference type="PANTHER" id="PTHR31099">
    <property type="entry name" value="OS06G0165300 PROTEIN"/>
    <property type="match status" value="1"/>
</dbReference>
<reference evidence="3" key="1">
    <citation type="submission" date="2022-07" db="EMBL/GenBank/DDBJ databases">
        <authorList>
            <person name="Macas J."/>
            <person name="Novak P."/>
            <person name="Neumann P."/>
        </authorList>
    </citation>
    <scope>NUCLEOTIDE SEQUENCE</scope>
</reference>
<name>A0A9P0ZTN2_CUSEU</name>
<proteinExistence type="predicted"/>
<dbReference type="PANTHER" id="PTHR31099:SF49">
    <property type="entry name" value="MYOSIN HEAVY CHAIN-LIKE PROTEIN"/>
    <property type="match status" value="1"/>
</dbReference>
<evidence type="ECO:0000259" key="2">
    <source>
        <dbReference type="Pfam" id="PF04195"/>
    </source>
</evidence>
<keyword evidence="4" id="KW-1185">Reference proteome</keyword>
<evidence type="ECO:0000256" key="1">
    <source>
        <dbReference type="SAM" id="MobiDB-lite"/>
    </source>
</evidence>
<comment type="caution">
    <text evidence="3">The sequence shown here is derived from an EMBL/GenBank/DDBJ whole genome shotgun (WGS) entry which is preliminary data.</text>
</comment>
<dbReference type="EMBL" id="CAMAPE010000065">
    <property type="protein sequence ID" value="CAH9114647.1"/>
    <property type="molecule type" value="Genomic_DNA"/>
</dbReference>
<dbReference type="Proteomes" id="UP001152484">
    <property type="component" value="Unassembled WGS sequence"/>
</dbReference>
<accession>A0A9P0ZTN2</accession>
<organism evidence="3 4">
    <name type="scientific">Cuscuta europaea</name>
    <name type="common">European dodder</name>
    <dbReference type="NCBI Taxonomy" id="41803"/>
    <lineage>
        <taxon>Eukaryota</taxon>
        <taxon>Viridiplantae</taxon>
        <taxon>Streptophyta</taxon>
        <taxon>Embryophyta</taxon>
        <taxon>Tracheophyta</taxon>
        <taxon>Spermatophyta</taxon>
        <taxon>Magnoliopsida</taxon>
        <taxon>eudicotyledons</taxon>
        <taxon>Gunneridae</taxon>
        <taxon>Pentapetalae</taxon>
        <taxon>asterids</taxon>
        <taxon>lamiids</taxon>
        <taxon>Solanales</taxon>
        <taxon>Convolvulaceae</taxon>
        <taxon>Cuscuteae</taxon>
        <taxon>Cuscuta</taxon>
        <taxon>Cuscuta subgen. Cuscuta</taxon>
    </lineage>
</organism>
<gene>
    <name evidence="3" type="ORF">CEURO_LOCUS20473</name>
</gene>